<dbReference type="HOGENOM" id="CLU_002982_0_1_5"/>
<dbReference type="STRING" id="488538.SAR116_0547"/>
<evidence type="ECO:0000313" key="12">
    <source>
        <dbReference type="Proteomes" id="UP000007460"/>
    </source>
</evidence>
<comment type="function">
    <text evidence="10">Catalyzes the synthesis of alpha-ribazole-5'-phosphate from nicotinate mononucleotide (NAMN) and 5,6-dimethylbenzimidazole (DMB).</text>
</comment>
<evidence type="ECO:0000256" key="3">
    <source>
        <dbReference type="ARBA" id="ARBA00011991"/>
    </source>
</evidence>
<dbReference type="PANTHER" id="PTHR43463:SF1">
    <property type="entry name" value="NICOTINATE-NUCLEOTIDE--DIMETHYLBENZIMIDAZOLE PHOSPHORIBOSYLTRANSFERASE"/>
    <property type="match status" value="1"/>
</dbReference>
<evidence type="ECO:0000256" key="6">
    <source>
        <dbReference type="ARBA" id="ARBA00022676"/>
    </source>
</evidence>
<accession>D5BR93</accession>
<dbReference type="InterPro" id="IPR003200">
    <property type="entry name" value="Nict_dMeBzImd_PRibTrfase"/>
</dbReference>
<dbReference type="CDD" id="cd02439">
    <property type="entry name" value="DMB-PRT_CobT"/>
    <property type="match status" value="1"/>
</dbReference>
<dbReference type="eggNOG" id="COG2038">
    <property type="taxonomic scope" value="Bacteria"/>
</dbReference>
<proteinExistence type="inferred from homology"/>
<dbReference type="InterPro" id="IPR017846">
    <property type="entry name" value="Nict_dMeBzImd_PRibTrfase_bact"/>
</dbReference>
<evidence type="ECO:0000256" key="4">
    <source>
        <dbReference type="ARBA" id="ARBA00015486"/>
    </source>
</evidence>
<evidence type="ECO:0000256" key="2">
    <source>
        <dbReference type="ARBA" id="ARBA00007110"/>
    </source>
</evidence>
<dbReference type="GO" id="GO:0008939">
    <property type="term" value="F:nicotinate-nucleotide-dimethylbenzimidazole phosphoribosyltransferase activity"/>
    <property type="evidence" value="ECO:0007669"/>
    <property type="project" value="UniProtKB-UniRule"/>
</dbReference>
<dbReference type="EMBL" id="CP001751">
    <property type="protein sequence ID" value="ADE38790.1"/>
    <property type="molecule type" value="Genomic_DNA"/>
</dbReference>
<comment type="catalytic activity">
    <reaction evidence="9 10">
        <text>5,6-dimethylbenzimidazole + nicotinate beta-D-ribonucleotide = alpha-ribazole 5'-phosphate + nicotinate + H(+)</text>
        <dbReference type="Rhea" id="RHEA:11196"/>
        <dbReference type="ChEBI" id="CHEBI:15378"/>
        <dbReference type="ChEBI" id="CHEBI:15890"/>
        <dbReference type="ChEBI" id="CHEBI:32544"/>
        <dbReference type="ChEBI" id="CHEBI:57502"/>
        <dbReference type="ChEBI" id="CHEBI:57918"/>
        <dbReference type="EC" id="2.4.2.21"/>
    </reaction>
</comment>
<dbReference type="NCBIfam" id="NF000996">
    <property type="entry name" value="PRK00105.1"/>
    <property type="match status" value="1"/>
</dbReference>
<evidence type="ECO:0000256" key="1">
    <source>
        <dbReference type="ARBA" id="ARBA00005049"/>
    </source>
</evidence>
<dbReference type="NCBIfam" id="TIGR03160">
    <property type="entry name" value="cobT_DBIPRT"/>
    <property type="match status" value="1"/>
</dbReference>
<keyword evidence="7 10" id="KW-0808">Transferase</keyword>
<keyword evidence="6 10" id="KW-0328">Glycosyltransferase</keyword>
<sequence length="337" mass="34616">MIFSSTAHVIDIIDNLPAANGEVKNQAYARQNQLTKPPGSLGKLETIAVWMAGWQGVEKPVINNGQCLVFAGNHGVVAQNISSFPAEVTGQMVANFAAGGAAINQLCDEANLKLTVTDIELDRPTHDLSQGPAMTEDDVLEAMNIGAAQIAEDCDFIVVGEMGIGNTTAAAALCMARFGGDAPRWVGPGTGLDDDGVAHKAKIIEQAIDTQGKTDANPVALLAGFGGRELAAIAGAVLAARMRSIPVILDGFISTAAAAALTADGKLDALDHTVISHMSAEPGHLRLAVALRKQPLIDLGMRLGEASGGAVATLIIRAALATHNGMATFAEAGVSEG</sequence>
<dbReference type="OrthoDB" id="9781491at2"/>
<reference evidence="11 12" key="1">
    <citation type="journal article" date="2010" name="J. Bacteriol.">
        <title>Complete genome sequence of "Candidatus Puniceispirillum marinum" IMCC1322, a representative of the SAR116 clade in the Alphaproteobacteria.</title>
        <authorList>
            <person name="Oh H.M."/>
            <person name="Kwon K.K."/>
            <person name="Kang I."/>
            <person name="Kang S.G."/>
            <person name="Lee J.H."/>
            <person name="Kim S.J."/>
            <person name="Cho J.C."/>
        </authorList>
    </citation>
    <scope>NUCLEOTIDE SEQUENCE [LARGE SCALE GENOMIC DNA]</scope>
    <source>
        <strain evidence="11 12">IMCC1322</strain>
    </source>
</reference>
<evidence type="ECO:0000256" key="8">
    <source>
        <dbReference type="ARBA" id="ARBA00030686"/>
    </source>
</evidence>
<dbReference type="GO" id="GO:0009236">
    <property type="term" value="P:cobalamin biosynthetic process"/>
    <property type="evidence" value="ECO:0007669"/>
    <property type="project" value="UniProtKB-UniRule"/>
</dbReference>
<dbReference type="InterPro" id="IPR036087">
    <property type="entry name" value="Nict_dMeBzImd_PRibTrfase_sf"/>
</dbReference>
<dbReference type="Proteomes" id="UP000007460">
    <property type="component" value="Chromosome"/>
</dbReference>
<evidence type="ECO:0000256" key="5">
    <source>
        <dbReference type="ARBA" id="ARBA00022573"/>
    </source>
</evidence>
<organism evidence="11 12">
    <name type="scientific">Puniceispirillum marinum (strain IMCC1322)</name>
    <dbReference type="NCBI Taxonomy" id="488538"/>
    <lineage>
        <taxon>Bacteria</taxon>
        <taxon>Pseudomonadati</taxon>
        <taxon>Pseudomonadota</taxon>
        <taxon>Alphaproteobacteria</taxon>
        <taxon>Candidatus Puniceispirillales</taxon>
        <taxon>Candidatus Puniceispirillaceae</taxon>
        <taxon>Candidatus Puniceispirillum</taxon>
    </lineage>
</organism>
<name>D5BR93_PUNMI</name>
<dbReference type="SUPFAM" id="SSF52733">
    <property type="entry name" value="Nicotinate mononucleotide:5,6-dimethylbenzimidazole phosphoribosyltransferase (CobT)"/>
    <property type="match status" value="1"/>
</dbReference>
<dbReference type="HAMAP" id="MF_00230">
    <property type="entry name" value="CobT"/>
    <property type="match status" value="1"/>
</dbReference>
<dbReference type="EC" id="2.4.2.21" evidence="3 10"/>
<evidence type="ECO:0000313" key="11">
    <source>
        <dbReference type="EMBL" id="ADE38790.1"/>
    </source>
</evidence>
<protein>
    <recommendedName>
        <fullName evidence="4 10">Nicotinate-nucleotide--dimethylbenzimidazole phosphoribosyltransferase</fullName>
        <shortName evidence="10">NN:DBI PRT</shortName>
        <ecNumber evidence="3 10">2.4.2.21</ecNumber>
    </recommendedName>
    <alternativeName>
        <fullName evidence="8 10">N(1)-alpha-phosphoribosyltransferase</fullName>
    </alternativeName>
</protein>
<comment type="pathway">
    <text evidence="1 10">Nucleoside biosynthesis; alpha-ribazole biosynthesis; alpha-ribazole from 5,6-dimethylbenzimidazole: step 1/2.</text>
</comment>
<evidence type="ECO:0000256" key="10">
    <source>
        <dbReference type="HAMAP-Rule" id="MF_00230"/>
    </source>
</evidence>
<dbReference type="RefSeq" id="WP_013045419.1">
    <property type="nucleotide sequence ID" value="NC_014010.1"/>
</dbReference>
<gene>
    <name evidence="10" type="primary">cobT</name>
    <name evidence="11" type="ordered locus">SAR116_0547</name>
</gene>
<comment type="similarity">
    <text evidence="2 10">Belongs to the CobT family.</text>
</comment>
<feature type="active site" description="Proton acceptor" evidence="10">
    <location>
        <position position="305"/>
    </location>
</feature>
<dbReference type="Gene3D" id="1.10.1610.10">
    <property type="match status" value="1"/>
</dbReference>
<dbReference type="PANTHER" id="PTHR43463">
    <property type="entry name" value="NICOTINATE-NUCLEOTIDE--DIMETHYLBENZIMIDAZOLE PHOSPHORIBOSYLTRANSFERASE"/>
    <property type="match status" value="1"/>
</dbReference>
<keyword evidence="12" id="KW-1185">Reference proteome</keyword>
<dbReference type="AlphaFoldDB" id="D5BR93"/>
<evidence type="ECO:0000256" key="7">
    <source>
        <dbReference type="ARBA" id="ARBA00022679"/>
    </source>
</evidence>
<evidence type="ECO:0000256" key="9">
    <source>
        <dbReference type="ARBA" id="ARBA00047340"/>
    </source>
</evidence>
<dbReference type="InterPro" id="IPR023195">
    <property type="entry name" value="Nict_dMeBzImd_PRibTrfase_N"/>
</dbReference>
<dbReference type="UniPathway" id="UPA00061">
    <property type="reaction ID" value="UER00516"/>
</dbReference>
<dbReference type="Pfam" id="PF02277">
    <property type="entry name" value="DBI_PRT"/>
    <property type="match status" value="1"/>
</dbReference>
<dbReference type="KEGG" id="apb:SAR116_0547"/>
<keyword evidence="5 10" id="KW-0169">Cobalamin biosynthesis</keyword>
<dbReference type="Gene3D" id="3.40.50.10210">
    <property type="match status" value="1"/>
</dbReference>